<dbReference type="InterPro" id="IPR011650">
    <property type="entry name" value="Peptidase_M20_dimer"/>
</dbReference>
<feature type="binding site" evidence="2">
    <location>
        <position position="169"/>
    </location>
    <ligand>
        <name>Mn(2+)</name>
        <dbReference type="ChEBI" id="CHEBI:29035"/>
        <label>2</label>
    </ligand>
</feature>
<evidence type="ECO:0000256" key="2">
    <source>
        <dbReference type="PIRSR" id="PIRSR005962-1"/>
    </source>
</evidence>
<keyword evidence="2" id="KW-0464">Manganese</keyword>
<dbReference type="InterPro" id="IPR002933">
    <property type="entry name" value="Peptidase_M20"/>
</dbReference>
<dbReference type="InterPro" id="IPR036264">
    <property type="entry name" value="Bact_exopeptidase_dim_dom"/>
</dbReference>
<reference evidence="4" key="1">
    <citation type="submission" date="2021-06" db="EMBL/GenBank/DDBJ databases">
        <title>44 bacteria genomes isolated from Dapeng, Shenzhen.</title>
        <authorList>
            <person name="Zheng W."/>
            <person name="Yu S."/>
            <person name="Huang Y."/>
        </authorList>
    </citation>
    <scope>NUCLEOTIDE SEQUENCE</scope>
    <source>
        <strain evidence="4">DP5N28-2</strain>
    </source>
</reference>
<dbReference type="CDD" id="cd03886">
    <property type="entry name" value="M20_Acy1"/>
    <property type="match status" value="1"/>
</dbReference>
<name>A0A953HNL7_9BACT</name>
<comment type="caution">
    <text evidence="4">The sequence shown here is derived from an EMBL/GenBank/DDBJ whole genome shotgun (WGS) entry which is preliminary data.</text>
</comment>
<evidence type="ECO:0000313" key="5">
    <source>
        <dbReference type="Proteomes" id="UP000753961"/>
    </source>
</evidence>
<dbReference type="FunFam" id="3.30.70.360:FF:000001">
    <property type="entry name" value="N-acetyldiaminopimelate deacetylase"/>
    <property type="match status" value="1"/>
</dbReference>
<keyword evidence="2" id="KW-0479">Metal-binding</keyword>
<accession>A0A953HNL7</accession>
<dbReference type="Gene3D" id="3.40.630.10">
    <property type="entry name" value="Zn peptidases"/>
    <property type="match status" value="1"/>
</dbReference>
<comment type="cofactor">
    <cofactor evidence="2">
        <name>Mn(2+)</name>
        <dbReference type="ChEBI" id="CHEBI:29035"/>
    </cofactor>
    <text evidence="2">The Mn(2+) ion enhances activity.</text>
</comment>
<dbReference type="PANTHER" id="PTHR11014">
    <property type="entry name" value="PEPTIDASE M20 FAMILY MEMBER"/>
    <property type="match status" value="1"/>
</dbReference>
<dbReference type="GO" id="GO:0046872">
    <property type="term" value="F:metal ion binding"/>
    <property type="evidence" value="ECO:0007669"/>
    <property type="project" value="UniProtKB-KW"/>
</dbReference>
<feature type="domain" description="Peptidase M20 dimerisation" evidence="3">
    <location>
        <begin position="195"/>
        <end position="287"/>
    </location>
</feature>
<evidence type="ECO:0000313" key="4">
    <source>
        <dbReference type="EMBL" id="MBY5957878.1"/>
    </source>
</evidence>
<dbReference type="Pfam" id="PF07687">
    <property type="entry name" value="M20_dimer"/>
    <property type="match status" value="1"/>
</dbReference>
<sequence length="399" mass="43858">MQHSEQIKDLSKEILDEVVAMRRHIHRHPELSFEEKNTSQFIAGKLKEWGIPYKEKVGGYGVVGMISGKDTNGKTVALRADMDALPIQEENQVEYASTNPGVMHACGHDVHTSSLLGSAYVLNQLRDQFSGRIKLIFQPAEEQLPGGASLMIKAGVLENPAPDVILGQHVHPPLEAGKVGFRPGQYMASSDEIFLTVNGKGGHGAMPHKGVDTTLVSAHIIVALQQIVSRRSDPTSPSVLTLGKIYSDGGSTNIIPETVHIQGTFRAMDEDWRYQAHELIRQTARHTALALGAEVDVNIKVGYPFLYNHPETTRKMRGRAEAFLGPEQVVDLPIRMTAEDFAYYSHEMDACFYRLGVADPGQPGARQLHTSTFDVNEDCFETSVGLTAFLTLAELSDCQ</sequence>
<dbReference type="GO" id="GO:0019877">
    <property type="term" value="P:diaminopimelate biosynthetic process"/>
    <property type="evidence" value="ECO:0007669"/>
    <property type="project" value="UniProtKB-ARBA"/>
</dbReference>
<dbReference type="Proteomes" id="UP000753961">
    <property type="component" value="Unassembled WGS sequence"/>
</dbReference>
<dbReference type="EMBL" id="JAHVHU010000006">
    <property type="protein sequence ID" value="MBY5957878.1"/>
    <property type="molecule type" value="Genomic_DNA"/>
</dbReference>
<organism evidence="4 5">
    <name type="scientific">Membranihabitans marinus</name>
    <dbReference type="NCBI Taxonomy" id="1227546"/>
    <lineage>
        <taxon>Bacteria</taxon>
        <taxon>Pseudomonadati</taxon>
        <taxon>Bacteroidota</taxon>
        <taxon>Saprospiria</taxon>
        <taxon>Saprospirales</taxon>
        <taxon>Saprospiraceae</taxon>
        <taxon>Membranihabitans</taxon>
    </lineage>
</organism>
<dbReference type="SUPFAM" id="SSF55031">
    <property type="entry name" value="Bacterial exopeptidase dimerisation domain"/>
    <property type="match status" value="1"/>
</dbReference>
<proteinExistence type="predicted"/>
<gene>
    <name evidence="4" type="ORF">KUV50_07040</name>
</gene>
<evidence type="ECO:0000259" key="3">
    <source>
        <dbReference type="Pfam" id="PF07687"/>
    </source>
</evidence>
<dbReference type="RefSeq" id="WP_222579398.1">
    <property type="nucleotide sequence ID" value="NZ_JAHVHU010000006.1"/>
</dbReference>
<dbReference type="SUPFAM" id="SSF53187">
    <property type="entry name" value="Zn-dependent exopeptidases"/>
    <property type="match status" value="1"/>
</dbReference>
<feature type="binding site" evidence="2">
    <location>
        <position position="369"/>
    </location>
    <ligand>
        <name>Mn(2+)</name>
        <dbReference type="ChEBI" id="CHEBI:29035"/>
        <label>2</label>
    </ligand>
</feature>
<dbReference type="Pfam" id="PF01546">
    <property type="entry name" value="Peptidase_M20"/>
    <property type="match status" value="1"/>
</dbReference>
<dbReference type="AlphaFoldDB" id="A0A953HNL7"/>
<feature type="binding site" evidence="2">
    <location>
        <position position="108"/>
    </location>
    <ligand>
        <name>Mn(2+)</name>
        <dbReference type="ChEBI" id="CHEBI:29035"/>
        <label>2</label>
    </ligand>
</feature>
<evidence type="ECO:0000256" key="1">
    <source>
        <dbReference type="ARBA" id="ARBA00022801"/>
    </source>
</evidence>
<dbReference type="NCBIfam" id="TIGR01891">
    <property type="entry name" value="amidohydrolases"/>
    <property type="match status" value="1"/>
</dbReference>
<keyword evidence="5" id="KW-1185">Reference proteome</keyword>
<feature type="binding site" evidence="2">
    <location>
        <position position="106"/>
    </location>
    <ligand>
        <name>Mn(2+)</name>
        <dbReference type="ChEBI" id="CHEBI:29035"/>
        <label>2</label>
    </ligand>
</feature>
<dbReference type="GO" id="GO:0050118">
    <property type="term" value="F:N-acetyldiaminopimelate deacetylase activity"/>
    <property type="evidence" value="ECO:0007669"/>
    <property type="project" value="UniProtKB-ARBA"/>
</dbReference>
<dbReference type="PANTHER" id="PTHR11014:SF63">
    <property type="entry name" value="METALLOPEPTIDASE, PUTATIVE (AFU_ORTHOLOGUE AFUA_6G09600)-RELATED"/>
    <property type="match status" value="1"/>
</dbReference>
<keyword evidence="1" id="KW-0378">Hydrolase</keyword>
<protein>
    <submittedName>
        <fullName evidence="4">Amidohydrolase</fullName>
    </submittedName>
</protein>
<dbReference type="InterPro" id="IPR017439">
    <property type="entry name" value="Amidohydrolase"/>
</dbReference>
<feature type="binding site" evidence="2">
    <location>
        <position position="142"/>
    </location>
    <ligand>
        <name>Mn(2+)</name>
        <dbReference type="ChEBI" id="CHEBI:29035"/>
        <label>2</label>
    </ligand>
</feature>
<dbReference type="PIRSF" id="PIRSF005962">
    <property type="entry name" value="Pept_M20D_amidohydro"/>
    <property type="match status" value="1"/>
</dbReference>
<dbReference type="Gene3D" id="3.30.70.360">
    <property type="match status" value="1"/>
</dbReference>